<keyword evidence="1" id="KW-0812">Transmembrane</keyword>
<feature type="transmembrane region" description="Helical" evidence="1">
    <location>
        <begin position="234"/>
        <end position="255"/>
    </location>
</feature>
<evidence type="ECO:0000313" key="3">
    <source>
        <dbReference type="Proteomes" id="UP000559027"/>
    </source>
</evidence>
<comment type="caution">
    <text evidence="2">The sequence shown here is derived from an EMBL/GenBank/DDBJ whole genome shotgun (WGS) entry which is preliminary data.</text>
</comment>
<name>A0A8H5D301_9AGAR</name>
<feature type="transmembrane region" description="Helical" evidence="1">
    <location>
        <begin position="261"/>
        <end position="280"/>
    </location>
</feature>
<feature type="transmembrane region" description="Helical" evidence="1">
    <location>
        <begin position="209"/>
        <end position="227"/>
    </location>
</feature>
<dbReference type="EMBL" id="JAACJO010000013">
    <property type="protein sequence ID" value="KAF5351247.1"/>
    <property type="molecule type" value="Genomic_DNA"/>
</dbReference>
<evidence type="ECO:0000256" key="1">
    <source>
        <dbReference type="SAM" id="Phobius"/>
    </source>
</evidence>
<dbReference type="AlphaFoldDB" id="A0A8H5D301"/>
<evidence type="ECO:0000313" key="2">
    <source>
        <dbReference type="EMBL" id="KAF5351247.1"/>
    </source>
</evidence>
<protein>
    <submittedName>
        <fullName evidence="2">Uncharacterized protein</fullName>
    </submittedName>
</protein>
<accession>A0A8H5D301</accession>
<reference evidence="2 3" key="1">
    <citation type="journal article" date="2020" name="ISME J.">
        <title>Uncovering the hidden diversity of litter-decomposition mechanisms in mushroom-forming fungi.</title>
        <authorList>
            <person name="Floudas D."/>
            <person name="Bentzer J."/>
            <person name="Ahren D."/>
            <person name="Johansson T."/>
            <person name="Persson P."/>
            <person name="Tunlid A."/>
        </authorList>
    </citation>
    <scope>NUCLEOTIDE SEQUENCE [LARGE SCALE GENOMIC DNA]</scope>
    <source>
        <strain evidence="2 3">CBS 146.42</strain>
    </source>
</reference>
<feature type="transmembrane region" description="Helical" evidence="1">
    <location>
        <begin position="112"/>
        <end position="132"/>
    </location>
</feature>
<organism evidence="2 3">
    <name type="scientific">Leucocoprinus leucothites</name>
    <dbReference type="NCBI Taxonomy" id="201217"/>
    <lineage>
        <taxon>Eukaryota</taxon>
        <taxon>Fungi</taxon>
        <taxon>Dikarya</taxon>
        <taxon>Basidiomycota</taxon>
        <taxon>Agaricomycotina</taxon>
        <taxon>Agaricomycetes</taxon>
        <taxon>Agaricomycetidae</taxon>
        <taxon>Agaricales</taxon>
        <taxon>Agaricineae</taxon>
        <taxon>Agaricaceae</taxon>
        <taxon>Leucocoprinus</taxon>
    </lineage>
</organism>
<keyword evidence="3" id="KW-1185">Reference proteome</keyword>
<proteinExistence type="predicted"/>
<feature type="transmembrane region" description="Helical" evidence="1">
    <location>
        <begin position="41"/>
        <end position="61"/>
    </location>
</feature>
<keyword evidence="1" id="KW-0472">Membrane</keyword>
<sequence>MNASTDLNPDPEKGHAPQDNIDSLNFKCAVLEVELLRTGGLWFVFFARITMVMALVFRLLIEEMEDTTGTTTLELYASFFWVMGWELARLTGRVVLYGREEKIDATVYHDRFVHRVICFQANLYVWMLYFGIMWMSRVWYAWHLEGIGMGLATFWMIFSNVYHWWCPVPLAVSIFQLARMRADAQNIQKMADPERVSRMDVQRLLRAKFLLYLGRTLAAIALIRYFCPRTPLECFLSIPLVTFKYLIPVLFAPLYCVDADAWLVPLVVVVGIGITDGDFYSNSA</sequence>
<dbReference type="Proteomes" id="UP000559027">
    <property type="component" value="Unassembled WGS sequence"/>
</dbReference>
<keyword evidence="1" id="KW-1133">Transmembrane helix</keyword>
<gene>
    <name evidence="2" type="ORF">D9756_008446</name>
</gene>